<evidence type="ECO:0000313" key="2">
    <source>
        <dbReference type="EMBL" id="RVW71763.1"/>
    </source>
</evidence>
<evidence type="ECO:0000313" key="3">
    <source>
        <dbReference type="Proteomes" id="UP000288805"/>
    </source>
</evidence>
<comment type="caution">
    <text evidence="2">The sequence shown here is derived from an EMBL/GenBank/DDBJ whole genome shotgun (WGS) entry which is preliminary data.</text>
</comment>
<organism evidence="2 3">
    <name type="scientific">Vitis vinifera</name>
    <name type="common">Grape</name>
    <dbReference type="NCBI Taxonomy" id="29760"/>
    <lineage>
        <taxon>Eukaryota</taxon>
        <taxon>Viridiplantae</taxon>
        <taxon>Streptophyta</taxon>
        <taxon>Embryophyta</taxon>
        <taxon>Tracheophyta</taxon>
        <taxon>Spermatophyta</taxon>
        <taxon>Magnoliopsida</taxon>
        <taxon>eudicotyledons</taxon>
        <taxon>Gunneridae</taxon>
        <taxon>Pentapetalae</taxon>
        <taxon>rosids</taxon>
        <taxon>Vitales</taxon>
        <taxon>Vitaceae</taxon>
        <taxon>Viteae</taxon>
        <taxon>Vitis</taxon>
    </lineage>
</organism>
<reference evidence="2 3" key="1">
    <citation type="journal article" date="2018" name="PLoS Genet.">
        <title>Population sequencing reveals clonal diversity and ancestral inbreeding in the grapevine cultivar Chardonnay.</title>
        <authorList>
            <person name="Roach M.J."/>
            <person name="Johnson D.L."/>
            <person name="Bohlmann J."/>
            <person name="van Vuuren H.J."/>
            <person name="Jones S.J."/>
            <person name="Pretorius I.S."/>
            <person name="Schmidt S.A."/>
            <person name="Borneman A.R."/>
        </authorList>
    </citation>
    <scope>NUCLEOTIDE SEQUENCE [LARGE SCALE GENOMIC DNA]</scope>
    <source>
        <strain evidence="3">cv. Chardonnay</strain>
        <tissue evidence="2">Leaf</tissue>
    </source>
</reference>
<dbReference type="PANTHER" id="PTHR37984">
    <property type="entry name" value="PROTEIN CBG26694"/>
    <property type="match status" value="1"/>
</dbReference>
<gene>
    <name evidence="2" type="ORF">CK203_055175</name>
</gene>
<dbReference type="InterPro" id="IPR050951">
    <property type="entry name" value="Retrovirus_Pol_polyprotein"/>
</dbReference>
<accession>A0A438GHS9</accession>
<dbReference type="Gene3D" id="3.30.70.270">
    <property type="match status" value="1"/>
</dbReference>
<name>A0A438GHS9_VITVI</name>
<dbReference type="Proteomes" id="UP000288805">
    <property type="component" value="Unassembled WGS sequence"/>
</dbReference>
<feature type="region of interest" description="Disordered" evidence="1">
    <location>
        <begin position="1"/>
        <end position="21"/>
    </location>
</feature>
<sequence length="231" mass="25811">MLKDLSESLRDLDEREETPKAVKEELPKLILKSLPTELKYAYMEENKQSPVVISSSLTIPQEDCLLEMEEEAKPVPQPQRRLNPHMQEVVRAEVLKLLQACIIYLISDSPWVSPTQVMLKKSGITVVQNGKGEEVSTCLTSDDITVYGSAFDECLVNLEAVLNRCIEKDLVLNWEKSHFMVHQGIVLGHIISKQGTEVDKAKAAKSQEDGCEWCPSACEILQPSCTPAKSS</sequence>
<proteinExistence type="predicted"/>
<dbReference type="InterPro" id="IPR043128">
    <property type="entry name" value="Rev_trsase/Diguanyl_cyclase"/>
</dbReference>
<evidence type="ECO:0008006" key="4">
    <source>
        <dbReference type="Google" id="ProtNLM"/>
    </source>
</evidence>
<dbReference type="InterPro" id="IPR043502">
    <property type="entry name" value="DNA/RNA_pol_sf"/>
</dbReference>
<dbReference type="SUPFAM" id="SSF56672">
    <property type="entry name" value="DNA/RNA polymerases"/>
    <property type="match status" value="1"/>
</dbReference>
<protein>
    <recommendedName>
        <fullName evidence="4">Reverse transcriptase/retrotransposon-derived protein RNase H-like domain-containing protein</fullName>
    </recommendedName>
</protein>
<dbReference type="EMBL" id="QGNW01000430">
    <property type="protein sequence ID" value="RVW71763.1"/>
    <property type="molecule type" value="Genomic_DNA"/>
</dbReference>
<dbReference type="PANTHER" id="PTHR37984:SF5">
    <property type="entry name" value="PROTEIN NYNRIN-LIKE"/>
    <property type="match status" value="1"/>
</dbReference>
<evidence type="ECO:0000256" key="1">
    <source>
        <dbReference type="SAM" id="MobiDB-lite"/>
    </source>
</evidence>
<dbReference type="AlphaFoldDB" id="A0A438GHS9"/>
<dbReference type="Gene3D" id="3.10.10.10">
    <property type="entry name" value="HIV Type 1 Reverse Transcriptase, subunit A, domain 1"/>
    <property type="match status" value="1"/>
</dbReference>